<name>A0A5P1F8H4_ASPOF</name>
<keyword evidence="4" id="KW-1185">Reference proteome</keyword>
<dbReference type="InterPro" id="IPR001810">
    <property type="entry name" value="F-box_dom"/>
</dbReference>
<evidence type="ECO:0000313" key="4">
    <source>
        <dbReference type="Proteomes" id="UP000243459"/>
    </source>
</evidence>
<evidence type="ECO:0000256" key="1">
    <source>
        <dbReference type="SAM" id="MobiDB-lite"/>
    </source>
</evidence>
<feature type="region of interest" description="Disordered" evidence="1">
    <location>
        <begin position="122"/>
        <end position="145"/>
    </location>
</feature>
<evidence type="ECO:0000313" key="3">
    <source>
        <dbReference type="EMBL" id="ONK74625.1"/>
    </source>
</evidence>
<dbReference type="OMA" id="RFHMDDA"/>
<dbReference type="Proteomes" id="UP000243459">
    <property type="component" value="Chromosome 3"/>
</dbReference>
<dbReference type="PANTHER" id="PTHR34049">
    <property type="entry name" value="F-BOX PROTEIN SKIP27"/>
    <property type="match status" value="1"/>
</dbReference>
<dbReference type="SUPFAM" id="SSF81383">
    <property type="entry name" value="F-box domain"/>
    <property type="match status" value="1"/>
</dbReference>
<gene>
    <name evidence="3" type="ORF">A4U43_C03F8420</name>
</gene>
<proteinExistence type="predicted"/>
<sequence>MALKVFQCNGSDHQKPIELVTSTRILGRKRILVLNKTEAISNLSSPFSTPLPKRRGRRVQSGELNRLESLPQDLLVRILCKVTHEDLKQLLLVSKCVNEAALTARNFHFAYTTPRTKPVFRKDDDSGVDDFGDSRDVPNAPIPRRMPRSRINFEIDSIAVNLFSAHD</sequence>
<dbReference type="InterPro" id="IPR036047">
    <property type="entry name" value="F-box-like_dom_sf"/>
</dbReference>
<dbReference type="Pfam" id="PF00646">
    <property type="entry name" value="F-box"/>
    <property type="match status" value="1"/>
</dbReference>
<protein>
    <recommendedName>
        <fullName evidence="2">F-box domain-containing protein</fullName>
    </recommendedName>
</protein>
<organism evidence="3 4">
    <name type="scientific">Asparagus officinalis</name>
    <name type="common">Garden asparagus</name>
    <dbReference type="NCBI Taxonomy" id="4686"/>
    <lineage>
        <taxon>Eukaryota</taxon>
        <taxon>Viridiplantae</taxon>
        <taxon>Streptophyta</taxon>
        <taxon>Embryophyta</taxon>
        <taxon>Tracheophyta</taxon>
        <taxon>Spermatophyta</taxon>
        <taxon>Magnoliopsida</taxon>
        <taxon>Liliopsida</taxon>
        <taxon>Asparagales</taxon>
        <taxon>Asparagaceae</taxon>
        <taxon>Asparagoideae</taxon>
        <taxon>Asparagus</taxon>
    </lineage>
</organism>
<evidence type="ECO:0000259" key="2">
    <source>
        <dbReference type="Pfam" id="PF00646"/>
    </source>
</evidence>
<feature type="domain" description="F-box" evidence="2">
    <location>
        <begin position="67"/>
        <end position="101"/>
    </location>
</feature>
<dbReference type="PANTHER" id="PTHR34049:SF1">
    <property type="entry name" value="F-BOX PROTEIN SKIP27"/>
    <property type="match status" value="1"/>
</dbReference>
<reference evidence="4" key="1">
    <citation type="journal article" date="2017" name="Nat. Commun.">
        <title>The asparagus genome sheds light on the origin and evolution of a young Y chromosome.</title>
        <authorList>
            <person name="Harkess A."/>
            <person name="Zhou J."/>
            <person name="Xu C."/>
            <person name="Bowers J.E."/>
            <person name="Van der Hulst R."/>
            <person name="Ayyampalayam S."/>
            <person name="Mercati F."/>
            <person name="Riccardi P."/>
            <person name="McKain M.R."/>
            <person name="Kakrana A."/>
            <person name="Tang H."/>
            <person name="Ray J."/>
            <person name="Groenendijk J."/>
            <person name="Arikit S."/>
            <person name="Mathioni S.M."/>
            <person name="Nakano M."/>
            <person name="Shan H."/>
            <person name="Telgmann-Rauber A."/>
            <person name="Kanno A."/>
            <person name="Yue Z."/>
            <person name="Chen H."/>
            <person name="Li W."/>
            <person name="Chen Y."/>
            <person name="Xu X."/>
            <person name="Zhang Y."/>
            <person name="Luo S."/>
            <person name="Chen H."/>
            <person name="Gao J."/>
            <person name="Mao Z."/>
            <person name="Pires J.C."/>
            <person name="Luo M."/>
            <person name="Kudrna D."/>
            <person name="Wing R.A."/>
            <person name="Meyers B.C."/>
            <person name="Yi K."/>
            <person name="Kong H."/>
            <person name="Lavrijsen P."/>
            <person name="Sunseri F."/>
            <person name="Falavigna A."/>
            <person name="Ye Y."/>
            <person name="Leebens-Mack J.H."/>
            <person name="Chen G."/>
        </authorList>
    </citation>
    <scope>NUCLEOTIDE SEQUENCE [LARGE SCALE GENOMIC DNA]</scope>
    <source>
        <strain evidence="4">cv. DH0086</strain>
    </source>
</reference>
<dbReference type="OrthoDB" id="786450at2759"/>
<accession>A0A5P1F8H4</accession>
<dbReference type="Gramene" id="ONK74625">
    <property type="protein sequence ID" value="ONK74625"/>
    <property type="gene ID" value="A4U43_C03F8420"/>
</dbReference>
<dbReference type="EMBL" id="CM007383">
    <property type="protein sequence ID" value="ONK74625.1"/>
    <property type="molecule type" value="Genomic_DNA"/>
</dbReference>
<dbReference type="AlphaFoldDB" id="A0A5P1F8H4"/>
<dbReference type="InterPro" id="IPR045286">
    <property type="entry name" value="FBS1-like"/>
</dbReference>